<keyword evidence="3" id="KW-1185">Reference proteome</keyword>
<dbReference type="AlphaFoldDB" id="A0A5A7PHY4"/>
<dbReference type="Proteomes" id="UP000325081">
    <property type="component" value="Unassembled WGS sequence"/>
</dbReference>
<reference evidence="3" key="1">
    <citation type="journal article" date="2019" name="Curr. Biol.">
        <title>Genome Sequence of Striga asiatica Provides Insight into the Evolution of Plant Parasitism.</title>
        <authorList>
            <person name="Yoshida S."/>
            <person name="Kim S."/>
            <person name="Wafula E.K."/>
            <person name="Tanskanen J."/>
            <person name="Kim Y.M."/>
            <person name="Honaas L."/>
            <person name="Yang Z."/>
            <person name="Spallek T."/>
            <person name="Conn C.E."/>
            <person name="Ichihashi Y."/>
            <person name="Cheong K."/>
            <person name="Cui S."/>
            <person name="Der J.P."/>
            <person name="Gundlach H."/>
            <person name="Jiao Y."/>
            <person name="Hori C."/>
            <person name="Ishida J.K."/>
            <person name="Kasahara H."/>
            <person name="Kiba T."/>
            <person name="Kim M.S."/>
            <person name="Koo N."/>
            <person name="Laohavisit A."/>
            <person name="Lee Y.H."/>
            <person name="Lumba S."/>
            <person name="McCourt P."/>
            <person name="Mortimer J.C."/>
            <person name="Mutuku J.M."/>
            <person name="Nomura T."/>
            <person name="Sasaki-Sekimoto Y."/>
            <person name="Seto Y."/>
            <person name="Wang Y."/>
            <person name="Wakatake T."/>
            <person name="Sakakibara H."/>
            <person name="Demura T."/>
            <person name="Yamaguchi S."/>
            <person name="Yoneyama K."/>
            <person name="Manabe R.I."/>
            <person name="Nelson D.C."/>
            <person name="Schulman A.H."/>
            <person name="Timko M.P."/>
            <person name="dePamphilis C.W."/>
            <person name="Choi D."/>
            <person name="Shirasu K."/>
        </authorList>
    </citation>
    <scope>NUCLEOTIDE SEQUENCE [LARGE SCALE GENOMIC DNA]</scope>
    <source>
        <strain evidence="3">cv. UVA1</strain>
    </source>
</reference>
<comment type="caution">
    <text evidence="2">The sequence shown here is derived from an EMBL/GenBank/DDBJ whole genome shotgun (WGS) entry which is preliminary data.</text>
</comment>
<organism evidence="2 3">
    <name type="scientific">Striga asiatica</name>
    <name type="common">Asiatic witchweed</name>
    <name type="synonym">Buchnera asiatica</name>
    <dbReference type="NCBI Taxonomy" id="4170"/>
    <lineage>
        <taxon>Eukaryota</taxon>
        <taxon>Viridiplantae</taxon>
        <taxon>Streptophyta</taxon>
        <taxon>Embryophyta</taxon>
        <taxon>Tracheophyta</taxon>
        <taxon>Spermatophyta</taxon>
        <taxon>Magnoliopsida</taxon>
        <taxon>eudicotyledons</taxon>
        <taxon>Gunneridae</taxon>
        <taxon>Pentapetalae</taxon>
        <taxon>asterids</taxon>
        <taxon>lamiids</taxon>
        <taxon>Lamiales</taxon>
        <taxon>Orobanchaceae</taxon>
        <taxon>Buchnereae</taxon>
        <taxon>Striga</taxon>
    </lineage>
</organism>
<proteinExistence type="predicted"/>
<evidence type="ECO:0000313" key="2">
    <source>
        <dbReference type="EMBL" id="GER32236.1"/>
    </source>
</evidence>
<evidence type="ECO:0000313" key="3">
    <source>
        <dbReference type="Proteomes" id="UP000325081"/>
    </source>
</evidence>
<name>A0A5A7PHY4_STRAF</name>
<protein>
    <submittedName>
        <fullName evidence="2">Cell elongation protein</fullName>
    </submittedName>
</protein>
<sequence length="291" mass="32127">MRSDDHYVETLLAVGARNDEIALGGLITCIAEHAGVELRGRVPIGRVSTLDTSLLGPGQLNLLFKDNDYFWRVAQGELIALPNPEYTTIRVSRNIKMDHPTMPQVAAQLPDLPSPNHGNSSRVEDQLRRRPKTQNASNFLLKQANFRDTAGRSLLLYVIIVSPTVIVSEVHCLGFRHRQGSSRYRVSRLALLGHLAHARGMITPKNQAVARDARAHAKFAQQKFVRHQCLATFSCNMFQAVSALGYERAHVPASLGTAVRQSRALPATSVRGARGLLPRAFGHRRPNVNPS</sequence>
<accession>A0A5A7PHY4</accession>
<evidence type="ECO:0000256" key="1">
    <source>
        <dbReference type="SAM" id="MobiDB-lite"/>
    </source>
</evidence>
<gene>
    <name evidence="2" type="ORF">STAS_08302</name>
</gene>
<dbReference type="EMBL" id="BKCP01004572">
    <property type="protein sequence ID" value="GER32236.1"/>
    <property type="molecule type" value="Genomic_DNA"/>
</dbReference>
<feature type="region of interest" description="Disordered" evidence="1">
    <location>
        <begin position="105"/>
        <end position="134"/>
    </location>
</feature>